<dbReference type="InterPro" id="IPR050031">
    <property type="entry name" value="XdhB_XDHase"/>
</dbReference>
<dbReference type="InterPro" id="IPR036683">
    <property type="entry name" value="CO_DH_flav_C_dom_sf"/>
</dbReference>
<dbReference type="InterPro" id="IPR036318">
    <property type="entry name" value="FAD-bd_PCMH-like_sf"/>
</dbReference>
<dbReference type="RefSeq" id="WP_073004123.1">
    <property type="nucleotide sequence ID" value="NZ_FQZO01000001.1"/>
</dbReference>
<evidence type="ECO:0000313" key="6">
    <source>
        <dbReference type="Proteomes" id="UP000184080"/>
    </source>
</evidence>
<dbReference type="InterPro" id="IPR005107">
    <property type="entry name" value="CO_DH_flav_C"/>
</dbReference>
<reference evidence="5 6" key="1">
    <citation type="submission" date="2016-11" db="EMBL/GenBank/DDBJ databases">
        <authorList>
            <person name="Jaros S."/>
            <person name="Januszkiewicz K."/>
            <person name="Wedrychowicz H."/>
        </authorList>
    </citation>
    <scope>NUCLEOTIDE SEQUENCE [LARGE SCALE GENOMIC DNA]</scope>
    <source>
        <strain evidence="5 6">DSM 21864</strain>
    </source>
</reference>
<accession>A0A1M6BZY2</accession>
<dbReference type="SMART" id="SM01092">
    <property type="entry name" value="CO_deh_flav_C"/>
    <property type="match status" value="1"/>
</dbReference>
<dbReference type="InterPro" id="IPR051312">
    <property type="entry name" value="Diverse_Substr_Oxidored"/>
</dbReference>
<dbReference type="GO" id="GO:0002197">
    <property type="term" value="C:xanthine dehydrogenase complex"/>
    <property type="evidence" value="ECO:0007669"/>
    <property type="project" value="InterPro"/>
</dbReference>
<evidence type="ECO:0000256" key="1">
    <source>
        <dbReference type="ARBA" id="ARBA00022630"/>
    </source>
</evidence>
<evidence type="ECO:0000259" key="4">
    <source>
        <dbReference type="PROSITE" id="PS51387"/>
    </source>
</evidence>
<sequence>MYDIGKIYQAVSVEDAINHLVEDPKAIIIAGGSDVLINIRNGKLAGCSLVSIYGLEELNGISMEEDGGIKIGAITSFSHIAENPIIKKYISVLGEAVDEIGGPQLRNIGTIGGNISNGVTSADSASTLFALNAKLEIKGPQGERVIPISEYYLGPGKVDLKTGEVLTAIYITKENYENYKGHYIKYAMRNAMDIATLGCSVVCKLNEGKDIVSDVRLAFGVAAPIPMRCEKAENAIKGMKISEEMFNIFGETAITEVNPRSSWRASKDFRLQLVKELSKRALKEAIIKCGGVVNG</sequence>
<name>A0A1M6BZY2_9CLOT</name>
<organism evidence="5 6">
    <name type="scientific">Clostridium amylolyticum</name>
    <dbReference type="NCBI Taxonomy" id="1121298"/>
    <lineage>
        <taxon>Bacteria</taxon>
        <taxon>Bacillati</taxon>
        <taxon>Bacillota</taxon>
        <taxon>Clostridia</taxon>
        <taxon>Eubacteriales</taxon>
        <taxon>Clostridiaceae</taxon>
        <taxon>Clostridium</taxon>
    </lineage>
</organism>
<gene>
    <name evidence="5" type="ORF">SAMN05444401_0954</name>
</gene>
<evidence type="ECO:0000256" key="3">
    <source>
        <dbReference type="ARBA" id="ARBA00023002"/>
    </source>
</evidence>
<dbReference type="GO" id="GO:0071949">
    <property type="term" value="F:FAD binding"/>
    <property type="evidence" value="ECO:0007669"/>
    <property type="project" value="InterPro"/>
</dbReference>
<dbReference type="GO" id="GO:0004854">
    <property type="term" value="F:xanthine dehydrogenase activity"/>
    <property type="evidence" value="ECO:0007669"/>
    <property type="project" value="InterPro"/>
</dbReference>
<dbReference type="STRING" id="1121298.SAMN05444401_0954"/>
<proteinExistence type="predicted"/>
<keyword evidence="2" id="KW-0274">FAD</keyword>
<dbReference type="InterPro" id="IPR002346">
    <property type="entry name" value="Mopterin_DH_FAD-bd"/>
</dbReference>
<dbReference type="SUPFAM" id="SSF55447">
    <property type="entry name" value="CO dehydrogenase flavoprotein C-terminal domain-like"/>
    <property type="match status" value="1"/>
</dbReference>
<dbReference type="NCBIfam" id="NF007427">
    <property type="entry name" value="PRK09971.1"/>
    <property type="match status" value="1"/>
</dbReference>
<dbReference type="Gene3D" id="3.30.465.10">
    <property type="match status" value="1"/>
</dbReference>
<dbReference type="EMBL" id="FQZO01000001">
    <property type="protein sequence ID" value="SHI54336.1"/>
    <property type="molecule type" value="Genomic_DNA"/>
</dbReference>
<feature type="domain" description="FAD-binding PCMH-type" evidence="4">
    <location>
        <begin position="1"/>
        <end position="176"/>
    </location>
</feature>
<dbReference type="PANTHER" id="PTHR42659">
    <property type="entry name" value="XANTHINE DEHYDROGENASE SUBUNIT C-RELATED"/>
    <property type="match status" value="1"/>
</dbReference>
<dbReference type="Pfam" id="PF00941">
    <property type="entry name" value="FAD_binding_5"/>
    <property type="match status" value="1"/>
</dbReference>
<dbReference type="Proteomes" id="UP000184080">
    <property type="component" value="Unassembled WGS sequence"/>
</dbReference>
<dbReference type="NCBIfam" id="NF043083">
    <property type="entry name" value="XdhB_XDHase"/>
    <property type="match status" value="1"/>
</dbReference>
<keyword evidence="3" id="KW-0560">Oxidoreductase</keyword>
<dbReference type="PANTHER" id="PTHR42659:SF9">
    <property type="entry name" value="XANTHINE DEHYDROGENASE FAD-BINDING SUBUNIT XDHB-RELATED"/>
    <property type="match status" value="1"/>
</dbReference>
<evidence type="ECO:0000313" key="5">
    <source>
        <dbReference type="EMBL" id="SHI54336.1"/>
    </source>
</evidence>
<dbReference type="FunFam" id="3.30.465.10:FF:000017">
    <property type="entry name" value="Xanthine dehydrogenase, FAD binding subunit"/>
    <property type="match status" value="1"/>
</dbReference>
<dbReference type="Pfam" id="PF03450">
    <property type="entry name" value="CO_deh_flav_C"/>
    <property type="match status" value="1"/>
</dbReference>
<keyword evidence="1" id="KW-0285">Flavoprotein</keyword>
<dbReference type="AlphaFoldDB" id="A0A1M6BZY2"/>
<dbReference type="SUPFAM" id="SSF56176">
    <property type="entry name" value="FAD-binding/transporter-associated domain-like"/>
    <property type="match status" value="1"/>
</dbReference>
<dbReference type="Gene3D" id="3.30.390.50">
    <property type="entry name" value="CO dehydrogenase flavoprotein, C-terminal domain"/>
    <property type="match status" value="1"/>
</dbReference>
<dbReference type="InterPro" id="IPR016169">
    <property type="entry name" value="FAD-bd_PCMH_sub2"/>
</dbReference>
<dbReference type="PROSITE" id="PS51387">
    <property type="entry name" value="FAD_PCMH"/>
    <property type="match status" value="1"/>
</dbReference>
<evidence type="ECO:0000256" key="2">
    <source>
        <dbReference type="ARBA" id="ARBA00022827"/>
    </source>
</evidence>
<keyword evidence="6" id="KW-1185">Reference proteome</keyword>
<dbReference type="InterPro" id="IPR016166">
    <property type="entry name" value="FAD-bd_PCMH"/>
</dbReference>
<protein>
    <submittedName>
        <fullName evidence="5">Xanthine dehydrogenase FAD-binding subunit</fullName>
    </submittedName>
</protein>
<dbReference type="OrthoDB" id="9789842at2"/>